<dbReference type="GO" id="GO:0006304">
    <property type="term" value="P:DNA modification"/>
    <property type="evidence" value="ECO:0007669"/>
    <property type="project" value="InterPro"/>
</dbReference>
<protein>
    <recommendedName>
        <fullName evidence="2">site-specific DNA-methyltransferase (adenine-specific)</fullName>
        <ecNumber evidence="2">2.1.1.72</ecNumber>
    </recommendedName>
</protein>
<evidence type="ECO:0000256" key="3">
    <source>
        <dbReference type="ARBA" id="ARBA00022603"/>
    </source>
</evidence>
<dbReference type="SUPFAM" id="SSF53335">
    <property type="entry name" value="S-adenosyl-L-methionine-dependent methyltransferases"/>
    <property type="match status" value="1"/>
</dbReference>
<keyword evidence="3 8" id="KW-0489">Methyltransferase</keyword>
<comment type="similarity">
    <text evidence="1">Belongs to the N(4)/N(6)-methyltransferase family.</text>
</comment>
<evidence type="ECO:0000256" key="6">
    <source>
        <dbReference type="ARBA" id="ARBA00047942"/>
    </source>
</evidence>
<dbReference type="InterPro" id="IPR011639">
    <property type="entry name" value="MethylTrfase_TaqI-like_dom"/>
</dbReference>
<dbReference type="GO" id="GO:0009007">
    <property type="term" value="F:site-specific DNA-methyltransferase (adenine-specific) activity"/>
    <property type="evidence" value="ECO:0007669"/>
    <property type="project" value="UniProtKB-EC"/>
</dbReference>
<reference evidence="9" key="1">
    <citation type="submission" date="2016-10" db="EMBL/GenBank/DDBJ databases">
        <authorList>
            <person name="Varghese N."/>
            <person name="Submissions S."/>
        </authorList>
    </citation>
    <scope>NUCLEOTIDE SEQUENCE [LARGE SCALE GENOMIC DNA]</scope>
    <source>
        <strain evidence="9">DSM 19110</strain>
    </source>
</reference>
<dbReference type="GO" id="GO:0032259">
    <property type="term" value="P:methylation"/>
    <property type="evidence" value="ECO:0007669"/>
    <property type="project" value="UniProtKB-KW"/>
</dbReference>
<keyword evidence="9" id="KW-1185">Reference proteome</keyword>
<dbReference type="InterPro" id="IPR002052">
    <property type="entry name" value="DNA_methylase_N6_adenine_CS"/>
</dbReference>
<dbReference type="InterPro" id="IPR050953">
    <property type="entry name" value="N4_N6_ade-DNA_methylase"/>
</dbReference>
<dbReference type="InterPro" id="IPR029063">
    <property type="entry name" value="SAM-dependent_MTases_sf"/>
</dbReference>
<evidence type="ECO:0000256" key="5">
    <source>
        <dbReference type="ARBA" id="ARBA00022691"/>
    </source>
</evidence>
<dbReference type="PANTHER" id="PTHR33841:SF5">
    <property type="entry name" value="DNA METHYLASE (MODIFICATION METHYLASE) (METHYLTRANSFERASE)-RELATED"/>
    <property type="match status" value="1"/>
</dbReference>
<dbReference type="EMBL" id="FNGY01000004">
    <property type="protein sequence ID" value="SDM59733.1"/>
    <property type="molecule type" value="Genomic_DNA"/>
</dbReference>
<dbReference type="PRINTS" id="PR00507">
    <property type="entry name" value="N12N6MTFRASE"/>
</dbReference>
<dbReference type="OrthoDB" id="32195at2"/>
<gene>
    <name evidence="8" type="ORF">SAMN05421820_104183</name>
</gene>
<dbReference type="RefSeq" id="WP_074607375.1">
    <property type="nucleotide sequence ID" value="NZ_FNGY01000004.1"/>
</dbReference>
<keyword evidence="4" id="KW-0808">Transferase</keyword>
<dbReference type="AlphaFoldDB" id="A0A1G9UIR8"/>
<dbReference type="EC" id="2.1.1.72" evidence="2"/>
<dbReference type="Gene3D" id="3.40.50.150">
    <property type="entry name" value="Vaccinia Virus protein VP39"/>
    <property type="match status" value="1"/>
</dbReference>
<comment type="catalytic activity">
    <reaction evidence="6">
        <text>a 2'-deoxyadenosine in DNA + S-adenosyl-L-methionine = an N(6)-methyl-2'-deoxyadenosine in DNA + S-adenosyl-L-homocysteine + H(+)</text>
        <dbReference type="Rhea" id="RHEA:15197"/>
        <dbReference type="Rhea" id="RHEA-COMP:12418"/>
        <dbReference type="Rhea" id="RHEA-COMP:12419"/>
        <dbReference type="ChEBI" id="CHEBI:15378"/>
        <dbReference type="ChEBI" id="CHEBI:57856"/>
        <dbReference type="ChEBI" id="CHEBI:59789"/>
        <dbReference type="ChEBI" id="CHEBI:90615"/>
        <dbReference type="ChEBI" id="CHEBI:90616"/>
        <dbReference type="EC" id="2.1.1.72"/>
    </reaction>
</comment>
<sequence length="616" mass="71340">MRNVFKYLVDKGTEEANLVDKMIVSAFLSINKIKVSKNKLLRRLSILPKSKHYLDLLEFIAIIEAEVIDFNFEKLIEIFEFIISPSDRVVNGAVYTPVAIRTYIVEKAFASFDGNIERLRSADISCGCGGFLLSMTEKIRELTNISYYDIYRDIIFGIDIAEYSVNRSKILLSLNALCNGEDRELFEFNIYTGNSLIFDWRAESAVIAENNGFDIIVGNPPYVCSRNMDEQTREQVQQWEVAHSGHPDLYIPFFQIGLENLNANGILGYITVNTFIKSINGRALRNYFSNRGTNVMLLSFGGEQVFADRNTYTCICFLRNGPAEVNFLRTTSDKIDHIDLNNLQTFHYNELNHQDGWSLVNSQQLVDFINTVERTGTPFKDLYNTKNGIATLMNDVFKFKPIKTDEQFHYLEDAGMIFPIEIGVCKSIINANKVKVEEDLERLIEQIIFPYNEKTEIISKEQMKSDYPKAYTYLKTKKDLLSTRDKGKRKYEAWYAFGRRQSMDINKYKLFFPHICDRPRFVLCKDKDLLFYNGMAIVSNDLEELMVIKRIMESDLFFKYIKNTTKDYTSGYISMSRNYLKNFGVVQLDEQQKAVFLASDDPQFMLNEIYGIMDLV</sequence>
<keyword evidence="5" id="KW-0949">S-adenosyl-L-methionine</keyword>
<dbReference type="PANTHER" id="PTHR33841">
    <property type="entry name" value="DNA METHYLTRANSFERASE YEEA-RELATED"/>
    <property type="match status" value="1"/>
</dbReference>
<evidence type="ECO:0000256" key="4">
    <source>
        <dbReference type="ARBA" id="ARBA00022679"/>
    </source>
</evidence>
<dbReference type="Proteomes" id="UP000183200">
    <property type="component" value="Unassembled WGS sequence"/>
</dbReference>
<accession>A0A1G9UIR8</accession>
<evidence type="ECO:0000256" key="1">
    <source>
        <dbReference type="ARBA" id="ARBA00006594"/>
    </source>
</evidence>
<evidence type="ECO:0000313" key="8">
    <source>
        <dbReference type="EMBL" id="SDM59733.1"/>
    </source>
</evidence>
<proteinExistence type="inferred from homology"/>
<dbReference type="GO" id="GO:0003676">
    <property type="term" value="F:nucleic acid binding"/>
    <property type="evidence" value="ECO:0007669"/>
    <property type="project" value="InterPro"/>
</dbReference>
<evidence type="ECO:0000256" key="2">
    <source>
        <dbReference type="ARBA" id="ARBA00011900"/>
    </source>
</evidence>
<feature type="domain" description="Type II methyltransferase M.TaqI-like" evidence="7">
    <location>
        <begin position="155"/>
        <end position="306"/>
    </location>
</feature>
<organism evidence="8 9">
    <name type="scientific">Pedobacter steynii</name>
    <dbReference type="NCBI Taxonomy" id="430522"/>
    <lineage>
        <taxon>Bacteria</taxon>
        <taxon>Pseudomonadati</taxon>
        <taxon>Bacteroidota</taxon>
        <taxon>Sphingobacteriia</taxon>
        <taxon>Sphingobacteriales</taxon>
        <taxon>Sphingobacteriaceae</taxon>
        <taxon>Pedobacter</taxon>
    </lineage>
</organism>
<evidence type="ECO:0000259" key="7">
    <source>
        <dbReference type="Pfam" id="PF07669"/>
    </source>
</evidence>
<dbReference type="PROSITE" id="PS00092">
    <property type="entry name" value="N6_MTASE"/>
    <property type="match status" value="1"/>
</dbReference>
<evidence type="ECO:0000313" key="9">
    <source>
        <dbReference type="Proteomes" id="UP000183200"/>
    </source>
</evidence>
<name>A0A1G9UIR8_9SPHI</name>
<dbReference type="Pfam" id="PF07669">
    <property type="entry name" value="Eco57I"/>
    <property type="match status" value="1"/>
</dbReference>